<evidence type="ECO:0000256" key="11">
    <source>
        <dbReference type="ARBA" id="ARBA00023136"/>
    </source>
</evidence>
<dbReference type="AlphaFoldDB" id="A0A6B8RHV2"/>
<dbReference type="InterPro" id="IPR050640">
    <property type="entry name" value="Bact_2-comp_sensor_kinase"/>
</dbReference>
<feature type="domain" description="HAMP" evidence="13">
    <location>
        <begin position="324"/>
        <end position="377"/>
    </location>
</feature>
<evidence type="ECO:0000256" key="6">
    <source>
        <dbReference type="ARBA" id="ARBA00022741"/>
    </source>
</evidence>
<keyword evidence="8" id="KW-0067">ATP-binding</keyword>
<dbReference type="EMBL" id="CP034235">
    <property type="protein sequence ID" value="QGQ95132.1"/>
    <property type="molecule type" value="Genomic_DNA"/>
</dbReference>
<comment type="subcellular location">
    <subcellularLocation>
        <location evidence="1">Cell membrane</location>
        <topology evidence="1">Multi-pass membrane protein</topology>
    </subcellularLocation>
</comment>
<evidence type="ECO:0000256" key="12">
    <source>
        <dbReference type="SAM" id="Phobius"/>
    </source>
</evidence>
<keyword evidence="15" id="KW-1185">Reference proteome</keyword>
<organism evidence="14 15">
    <name type="scientific">Paenibacillus psychroresistens</name>
    <dbReference type="NCBI Taxonomy" id="1778678"/>
    <lineage>
        <taxon>Bacteria</taxon>
        <taxon>Bacillati</taxon>
        <taxon>Bacillota</taxon>
        <taxon>Bacilli</taxon>
        <taxon>Bacillales</taxon>
        <taxon>Paenibacillaceae</taxon>
        <taxon>Paenibacillus</taxon>
    </lineage>
</organism>
<dbReference type="GO" id="GO:0005524">
    <property type="term" value="F:ATP binding"/>
    <property type="evidence" value="ECO:0007669"/>
    <property type="project" value="UniProtKB-KW"/>
</dbReference>
<dbReference type="OrthoDB" id="9776552at2"/>
<keyword evidence="5 12" id="KW-0812">Transmembrane</keyword>
<dbReference type="PROSITE" id="PS50885">
    <property type="entry name" value="HAMP"/>
    <property type="match status" value="1"/>
</dbReference>
<feature type="transmembrane region" description="Helical" evidence="12">
    <location>
        <begin position="18"/>
        <end position="37"/>
    </location>
</feature>
<dbReference type="InterPro" id="IPR003594">
    <property type="entry name" value="HATPase_dom"/>
</dbReference>
<keyword evidence="2" id="KW-1003">Cell membrane</keyword>
<dbReference type="SMART" id="SM00304">
    <property type="entry name" value="HAMP"/>
    <property type="match status" value="1"/>
</dbReference>
<evidence type="ECO:0000256" key="8">
    <source>
        <dbReference type="ARBA" id="ARBA00022840"/>
    </source>
</evidence>
<keyword evidence="7" id="KW-0418">Kinase</keyword>
<keyword evidence="10" id="KW-0902">Two-component regulatory system</keyword>
<keyword evidence="4" id="KW-0808">Transferase</keyword>
<keyword evidence="3" id="KW-0597">Phosphoprotein</keyword>
<dbReference type="Gene3D" id="3.30.565.10">
    <property type="entry name" value="Histidine kinase-like ATPase, C-terminal domain"/>
    <property type="match status" value="1"/>
</dbReference>
<gene>
    <name evidence="14" type="ORF">EHS13_09660</name>
</gene>
<dbReference type="GO" id="GO:0000155">
    <property type="term" value="F:phosphorelay sensor kinase activity"/>
    <property type="evidence" value="ECO:0007669"/>
    <property type="project" value="InterPro"/>
</dbReference>
<evidence type="ECO:0000256" key="10">
    <source>
        <dbReference type="ARBA" id="ARBA00023012"/>
    </source>
</evidence>
<proteinExistence type="predicted"/>
<evidence type="ECO:0000256" key="4">
    <source>
        <dbReference type="ARBA" id="ARBA00022679"/>
    </source>
</evidence>
<keyword evidence="9 12" id="KW-1133">Transmembrane helix</keyword>
<feature type="transmembrane region" description="Helical" evidence="12">
    <location>
        <begin position="304"/>
        <end position="326"/>
    </location>
</feature>
<dbReference type="Pfam" id="PF02518">
    <property type="entry name" value="HATPase_c"/>
    <property type="match status" value="1"/>
</dbReference>
<accession>A0A6B8RHV2</accession>
<evidence type="ECO:0000256" key="9">
    <source>
        <dbReference type="ARBA" id="ARBA00022989"/>
    </source>
</evidence>
<dbReference type="InterPro" id="IPR003660">
    <property type="entry name" value="HAMP_dom"/>
</dbReference>
<evidence type="ECO:0000256" key="1">
    <source>
        <dbReference type="ARBA" id="ARBA00004651"/>
    </source>
</evidence>
<dbReference type="GO" id="GO:0005886">
    <property type="term" value="C:plasma membrane"/>
    <property type="evidence" value="ECO:0007669"/>
    <property type="project" value="UniProtKB-SubCell"/>
</dbReference>
<dbReference type="PANTHER" id="PTHR34220">
    <property type="entry name" value="SENSOR HISTIDINE KINASE YPDA"/>
    <property type="match status" value="1"/>
</dbReference>
<dbReference type="PANTHER" id="PTHR34220:SF11">
    <property type="entry name" value="SENSOR PROTEIN KINASE HPTS"/>
    <property type="match status" value="1"/>
</dbReference>
<keyword evidence="6" id="KW-0547">Nucleotide-binding</keyword>
<dbReference type="Pfam" id="PF06580">
    <property type="entry name" value="His_kinase"/>
    <property type="match status" value="1"/>
</dbReference>
<evidence type="ECO:0000259" key="13">
    <source>
        <dbReference type="PROSITE" id="PS50885"/>
    </source>
</evidence>
<evidence type="ECO:0000256" key="5">
    <source>
        <dbReference type="ARBA" id="ARBA00022692"/>
    </source>
</evidence>
<dbReference type="SUPFAM" id="SSF55874">
    <property type="entry name" value="ATPase domain of HSP90 chaperone/DNA topoisomerase II/histidine kinase"/>
    <property type="match status" value="1"/>
</dbReference>
<dbReference type="CDD" id="cd06225">
    <property type="entry name" value="HAMP"/>
    <property type="match status" value="1"/>
</dbReference>
<evidence type="ECO:0000313" key="15">
    <source>
        <dbReference type="Proteomes" id="UP000426246"/>
    </source>
</evidence>
<dbReference type="Pfam" id="PF00672">
    <property type="entry name" value="HAMP"/>
    <property type="match status" value="1"/>
</dbReference>
<evidence type="ECO:0000313" key="14">
    <source>
        <dbReference type="EMBL" id="QGQ95132.1"/>
    </source>
</evidence>
<evidence type="ECO:0000256" key="3">
    <source>
        <dbReference type="ARBA" id="ARBA00022553"/>
    </source>
</evidence>
<name>A0A6B8RHV2_9BACL</name>
<dbReference type="Proteomes" id="UP000426246">
    <property type="component" value="Chromosome"/>
</dbReference>
<dbReference type="InterPro" id="IPR010559">
    <property type="entry name" value="Sig_transdc_His_kin_internal"/>
</dbReference>
<sequence length="605" mass="69266">MKLLYQRFISRKYFNKIFLVYMLITIATFFTMSYVTVNSTTSLIKEKELKYNDVIIHQIMSLLDAKLDTVTTLLKQTLIDKKFVQDIDYFMQAEYEPFSLKYIESKWIFDDYMSSAISRDPDIAGISVYKKKDSRIYEYSNTSVSYSDYEDYLYQATLQKGESSSNYTDIFGAHIPTYRSASSPLVFTISMKLKEDNLIDIAGLLLVDFNPLIFQNIISLQNDLGSEFIILTKNGDLIFDSTNKYYGKPYPYFNQIMQSGNSTVIDGVKTVLYKEVSSETGNVVVSLFPEKLILSKANQIRNKILLISLGCIGACILLMFAGSRLFSSRVSRITKHLKIIGTGNLSIRLPVKNDMDEFDEISISFNRMCEKLVDYIDRYYVLELKQKHSELKALQAQVNPHFLYNTLEAIRMKTVMSGDQSAAHMIYILAKLLRSSAKDQMAVTVEEEIGFCDLYLSLFKIRYAENFSYTFEIDPDILQLGMIKHLFQPILENYLIHGFRPERKDNQLTLKGIKEGEDLIVTIEDNGSGMTELKLIEIRQHLDYSNPAKDSIGMSNVNERIKIAFGKQYGLSVTSLKNQGTVVTIVFPAKLIKEVQQDVQGSNSR</sequence>
<dbReference type="InterPro" id="IPR036890">
    <property type="entry name" value="HATPase_C_sf"/>
</dbReference>
<dbReference type="KEGG" id="ppsc:EHS13_09660"/>
<evidence type="ECO:0000256" key="2">
    <source>
        <dbReference type="ARBA" id="ARBA00022475"/>
    </source>
</evidence>
<dbReference type="SUPFAM" id="SSF158472">
    <property type="entry name" value="HAMP domain-like"/>
    <property type="match status" value="1"/>
</dbReference>
<keyword evidence="11 12" id="KW-0472">Membrane</keyword>
<reference evidence="15" key="1">
    <citation type="submission" date="2018-11" db="EMBL/GenBank/DDBJ databases">
        <title>Complete genome sequence of Paenibacillus sp. ML311-T8.</title>
        <authorList>
            <person name="Nam Y.-D."/>
            <person name="Kang J."/>
            <person name="Chung W.-H."/>
            <person name="Park Y.S."/>
        </authorList>
    </citation>
    <scope>NUCLEOTIDE SEQUENCE [LARGE SCALE GENOMIC DNA]</scope>
    <source>
        <strain evidence="15">ML311-T8</strain>
    </source>
</reference>
<evidence type="ECO:0000256" key="7">
    <source>
        <dbReference type="ARBA" id="ARBA00022777"/>
    </source>
</evidence>
<protein>
    <submittedName>
        <fullName evidence="14">HAMP domain-containing protein</fullName>
    </submittedName>
</protein>
<dbReference type="Gene3D" id="6.10.340.10">
    <property type="match status" value="1"/>
</dbReference>
<dbReference type="RefSeq" id="WP_155700147.1">
    <property type="nucleotide sequence ID" value="NZ_CP034235.1"/>
</dbReference>